<dbReference type="GO" id="GO:0003724">
    <property type="term" value="F:RNA helicase activity"/>
    <property type="evidence" value="ECO:0007669"/>
    <property type="project" value="UniProtKB-EC"/>
</dbReference>
<dbReference type="PROSITE" id="PS51194">
    <property type="entry name" value="HELICASE_CTER"/>
    <property type="match status" value="1"/>
</dbReference>
<feature type="domain" description="Helicase ATP-binding" evidence="6">
    <location>
        <begin position="85"/>
        <end position="257"/>
    </location>
</feature>
<dbReference type="Proteomes" id="UP000035681">
    <property type="component" value="Unplaced"/>
</dbReference>
<dbReference type="InterPro" id="IPR011545">
    <property type="entry name" value="DEAD/DEAH_box_helicase_dom"/>
</dbReference>
<keyword evidence="4" id="KW-0347">Helicase</keyword>
<accession>A0A0K0E0H8</accession>
<keyword evidence="2" id="KW-0547">Nucleotide-binding</keyword>
<dbReference type="WBParaSite" id="TCONS_00002011.p1">
    <property type="protein sequence ID" value="TCONS_00002011.p1"/>
    <property type="gene ID" value="XLOC_001913"/>
</dbReference>
<dbReference type="InterPro" id="IPR014001">
    <property type="entry name" value="Helicase_ATP-bd"/>
</dbReference>
<keyword evidence="5" id="KW-0067">ATP-binding</keyword>
<evidence type="ECO:0000256" key="2">
    <source>
        <dbReference type="ARBA" id="ARBA00022741"/>
    </source>
</evidence>
<dbReference type="Pfam" id="PF00270">
    <property type="entry name" value="DEAD"/>
    <property type="match status" value="1"/>
</dbReference>
<evidence type="ECO:0000256" key="4">
    <source>
        <dbReference type="ARBA" id="ARBA00022806"/>
    </source>
</evidence>
<evidence type="ECO:0000256" key="1">
    <source>
        <dbReference type="ARBA" id="ARBA00012552"/>
    </source>
</evidence>
<organism evidence="9">
    <name type="scientific">Strongyloides stercoralis</name>
    <name type="common">Threadworm</name>
    <dbReference type="NCBI Taxonomy" id="6248"/>
    <lineage>
        <taxon>Eukaryota</taxon>
        <taxon>Metazoa</taxon>
        <taxon>Ecdysozoa</taxon>
        <taxon>Nematoda</taxon>
        <taxon>Chromadorea</taxon>
        <taxon>Rhabditida</taxon>
        <taxon>Tylenchina</taxon>
        <taxon>Panagrolaimomorpha</taxon>
        <taxon>Strongyloidoidea</taxon>
        <taxon>Strongyloididae</taxon>
        <taxon>Strongyloides</taxon>
    </lineage>
</organism>
<evidence type="ECO:0000256" key="3">
    <source>
        <dbReference type="ARBA" id="ARBA00022801"/>
    </source>
</evidence>
<dbReference type="PROSITE" id="PS51192">
    <property type="entry name" value="HELICASE_ATP_BIND_1"/>
    <property type="match status" value="1"/>
</dbReference>
<evidence type="ECO:0000256" key="5">
    <source>
        <dbReference type="ARBA" id="ARBA00022840"/>
    </source>
</evidence>
<dbReference type="SMART" id="SM00490">
    <property type="entry name" value="HELICc"/>
    <property type="match status" value="1"/>
</dbReference>
<evidence type="ECO:0000259" key="6">
    <source>
        <dbReference type="PROSITE" id="PS51192"/>
    </source>
</evidence>
<dbReference type="GO" id="GO:0005524">
    <property type="term" value="F:ATP binding"/>
    <property type="evidence" value="ECO:0007669"/>
    <property type="project" value="UniProtKB-KW"/>
</dbReference>
<proteinExistence type="predicted"/>
<keyword evidence="3" id="KW-0378">Hydrolase</keyword>
<dbReference type="EC" id="3.6.4.13" evidence="1"/>
<sequence length="442" mass="49886">MEEENEVERDIPKEEISLLNKILNSRLEELKKGTVEVLSQQQNPDSPLYSADSFYSLRLKKELLDRLPEINYLMPSNIQGTALPLLLQEPASDLIAQSQSGTGKTATFVLTMLHKIDINDMEPQCICMAPTLELAKQIGEVVSSLGKKMEGLKIFYAIKDNHPTESIKSHIVIGTPGTVYKLITKVPIRLNLSNIKCFVLDEADVMVSTQGYQTMSVLIHKKILSQSPKVQTMLFSATFEENVKKLATALVPNAIILSIKKELLALDNIKQYYVKCDSREYKYMALCNLYGALTIASTIIFTHTKASSDWITYKLEEKGRKVLRLHGNLTSQQRINTVKDFRDEKARVLVTTNVAARGLDFPQVTLVINYDLPLDSKGDPDFDVYYHRIGRTGRFGKFGIAINFIDSQKSMDQMLAIQSYFNKEIVSLDPENFDEVEAIQNS</sequence>
<dbReference type="Gene3D" id="3.40.50.300">
    <property type="entry name" value="P-loop containing nucleotide triphosphate hydrolases"/>
    <property type="match status" value="2"/>
</dbReference>
<evidence type="ECO:0000259" key="7">
    <source>
        <dbReference type="PROSITE" id="PS51194"/>
    </source>
</evidence>
<evidence type="ECO:0000313" key="9">
    <source>
        <dbReference type="WBParaSite" id="SSTP_0000299200.1"/>
    </source>
</evidence>
<dbReference type="CDD" id="cd18787">
    <property type="entry name" value="SF2_C_DEAD"/>
    <property type="match status" value="1"/>
</dbReference>
<dbReference type="SMART" id="SM00487">
    <property type="entry name" value="DEXDc"/>
    <property type="match status" value="1"/>
</dbReference>
<dbReference type="AlphaFoldDB" id="A0A0K0E0H8"/>
<feature type="domain" description="Helicase C-terminal" evidence="7">
    <location>
        <begin position="268"/>
        <end position="437"/>
    </location>
</feature>
<keyword evidence="8" id="KW-1185">Reference proteome</keyword>
<dbReference type="SUPFAM" id="SSF52540">
    <property type="entry name" value="P-loop containing nucleoside triphosphate hydrolases"/>
    <property type="match status" value="1"/>
</dbReference>
<dbReference type="InterPro" id="IPR001650">
    <property type="entry name" value="Helicase_C-like"/>
</dbReference>
<reference evidence="9" key="1">
    <citation type="submission" date="2015-08" db="UniProtKB">
        <authorList>
            <consortium name="WormBaseParasite"/>
        </authorList>
    </citation>
    <scope>IDENTIFICATION</scope>
</reference>
<evidence type="ECO:0000313" key="8">
    <source>
        <dbReference type="Proteomes" id="UP000035681"/>
    </source>
</evidence>
<dbReference type="PANTHER" id="PTHR47958">
    <property type="entry name" value="ATP-DEPENDENT RNA HELICASE DBP3"/>
    <property type="match status" value="1"/>
</dbReference>
<dbReference type="Pfam" id="PF00271">
    <property type="entry name" value="Helicase_C"/>
    <property type="match status" value="1"/>
</dbReference>
<protein>
    <recommendedName>
        <fullName evidence="1">RNA helicase</fullName>
        <ecNumber evidence="1">3.6.4.13</ecNumber>
    </recommendedName>
</protein>
<dbReference type="GO" id="GO:0003676">
    <property type="term" value="F:nucleic acid binding"/>
    <property type="evidence" value="ECO:0007669"/>
    <property type="project" value="InterPro"/>
</dbReference>
<name>A0A0K0E0H8_STRER</name>
<dbReference type="WBParaSite" id="SSTP_0000299200.1">
    <property type="protein sequence ID" value="SSTP_0000299200.1"/>
    <property type="gene ID" value="SSTP_0000299200"/>
</dbReference>
<dbReference type="STRING" id="6248.A0A0K0E0H8"/>
<dbReference type="InterPro" id="IPR027417">
    <property type="entry name" value="P-loop_NTPase"/>
</dbReference>
<dbReference type="GO" id="GO:0016787">
    <property type="term" value="F:hydrolase activity"/>
    <property type="evidence" value="ECO:0007669"/>
    <property type="project" value="UniProtKB-KW"/>
</dbReference>